<evidence type="ECO:0000259" key="3">
    <source>
        <dbReference type="PROSITE" id="PS50110"/>
    </source>
</evidence>
<evidence type="ECO:0000256" key="1">
    <source>
        <dbReference type="ARBA" id="ARBA00022553"/>
    </source>
</evidence>
<gene>
    <name evidence="4" type="ORF">ACFQO6_00050</name>
</gene>
<feature type="modified residue" description="4-aspartylphosphate" evidence="2">
    <location>
        <position position="58"/>
    </location>
</feature>
<organism evidence="4 5">
    <name type="scientific">Nocardioides astragali</name>
    <dbReference type="NCBI Taxonomy" id="1776736"/>
    <lineage>
        <taxon>Bacteria</taxon>
        <taxon>Bacillati</taxon>
        <taxon>Actinomycetota</taxon>
        <taxon>Actinomycetes</taxon>
        <taxon>Propionibacteriales</taxon>
        <taxon>Nocardioidaceae</taxon>
        <taxon>Nocardioides</taxon>
    </lineage>
</organism>
<dbReference type="SMART" id="SM00448">
    <property type="entry name" value="REC"/>
    <property type="match status" value="1"/>
</dbReference>
<comment type="caution">
    <text evidence="4">The sequence shown here is derived from an EMBL/GenBank/DDBJ whole genome shotgun (WGS) entry which is preliminary data.</text>
</comment>
<keyword evidence="5" id="KW-1185">Reference proteome</keyword>
<dbReference type="PANTHER" id="PTHR44591">
    <property type="entry name" value="STRESS RESPONSE REGULATOR PROTEIN 1"/>
    <property type="match status" value="1"/>
</dbReference>
<dbReference type="EMBL" id="JBHTCH010000001">
    <property type="protein sequence ID" value="MFC7358640.1"/>
    <property type="molecule type" value="Genomic_DNA"/>
</dbReference>
<feature type="domain" description="Response regulatory" evidence="3">
    <location>
        <begin position="9"/>
        <end position="125"/>
    </location>
</feature>
<proteinExistence type="predicted"/>
<dbReference type="InterPro" id="IPR011006">
    <property type="entry name" value="CheY-like_superfamily"/>
</dbReference>
<dbReference type="RefSeq" id="WP_255890593.1">
    <property type="nucleotide sequence ID" value="NZ_JAFMZM010000003.1"/>
</dbReference>
<dbReference type="InterPro" id="IPR050595">
    <property type="entry name" value="Bact_response_regulator"/>
</dbReference>
<reference evidence="5" key="1">
    <citation type="journal article" date="2019" name="Int. J. Syst. Evol. Microbiol.">
        <title>The Global Catalogue of Microorganisms (GCM) 10K type strain sequencing project: providing services to taxonomists for standard genome sequencing and annotation.</title>
        <authorList>
            <consortium name="The Broad Institute Genomics Platform"/>
            <consortium name="The Broad Institute Genome Sequencing Center for Infectious Disease"/>
            <person name="Wu L."/>
            <person name="Ma J."/>
        </authorList>
    </citation>
    <scope>NUCLEOTIDE SEQUENCE [LARGE SCALE GENOMIC DNA]</scope>
    <source>
        <strain evidence="5">FCH27</strain>
    </source>
</reference>
<dbReference type="PANTHER" id="PTHR44591:SF3">
    <property type="entry name" value="RESPONSE REGULATORY DOMAIN-CONTAINING PROTEIN"/>
    <property type="match status" value="1"/>
</dbReference>
<keyword evidence="1 2" id="KW-0597">Phosphoprotein</keyword>
<dbReference type="PROSITE" id="PS50110">
    <property type="entry name" value="RESPONSE_REGULATORY"/>
    <property type="match status" value="1"/>
</dbReference>
<dbReference type="SUPFAM" id="SSF52172">
    <property type="entry name" value="CheY-like"/>
    <property type="match status" value="1"/>
</dbReference>
<dbReference type="CDD" id="cd17546">
    <property type="entry name" value="REC_hyHK_CKI1_RcsC-like"/>
    <property type="match status" value="1"/>
</dbReference>
<sequence length="142" mass="15760">MSTEAHTLHFLVVDDSEEIRDVFCRLVQRAGHRASIAKDGLEALDSLQRESFDVMLLDLSMPRMNGVEVVRWLRDHPDVAPDMRIVVVSAWTGEQRGVLQELGVDTLVQKPLRIQQLTDLIAEGLLDRAVPAGGTSPDHPAT</sequence>
<evidence type="ECO:0000313" key="5">
    <source>
        <dbReference type="Proteomes" id="UP001596524"/>
    </source>
</evidence>
<evidence type="ECO:0000256" key="2">
    <source>
        <dbReference type="PROSITE-ProRule" id="PRU00169"/>
    </source>
</evidence>
<dbReference type="Proteomes" id="UP001596524">
    <property type="component" value="Unassembled WGS sequence"/>
</dbReference>
<dbReference type="Gene3D" id="3.40.50.2300">
    <property type="match status" value="1"/>
</dbReference>
<dbReference type="InterPro" id="IPR001789">
    <property type="entry name" value="Sig_transdc_resp-reg_receiver"/>
</dbReference>
<dbReference type="Pfam" id="PF00072">
    <property type="entry name" value="Response_reg"/>
    <property type="match status" value="1"/>
</dbReference>
<protein>
    <submittedName>
        <fullName evidence="4">Response regulator</fullName>
    </submittedName>
</protein>
<evidence type="ECO:0000313" key="4">
    <source>
        <dbReference type="EMBL" id="MFC7358640.1"/>
    </source>
</evidence>
<accession>A0ABW2MYA0</accession>
<name>A0ABW2MYA0_9ACTN</name>